<feature type="transmembrane region" description="Helical" evidence="6">
    <location>
        <begin position="495"/>
        <end position="521"/>
    </location>
</feature>
<keyword evidence="4 6" id="KW-1133">Transmembrane helix</keyword>
<feature type="transmembrane region" description="Helical" evidence="6">
    <location>
        <begin position="6"/>
        <end position="25"/>
    </location>
</feature>
<evidence type="ECO:0000313" key="8">
    <source>
        <dbReference type="EMBL" id="PPA70095.1"/>
    </source>
</evidence>
<organism evidence="8 9">
    <name type="scientific">Jeotgalibacillus proteolyticus</name>
    <dbReference type="NCBI Taxonomy" id="2082395"/>
    <lineage>
        <taxon>Bacteria</taxon>
        <taxon>Bacillati</taxon>
        <taxon>Bacillota</taxon>
        <taxon>Bacilli</taxon>
        <taxon>Bacillales</taxon>
        <taxon>Caryophanaceae</taxon>
        <taxon>Jeotgalibacillus</taxon>
    </lineage>
</organism>
<feature type="transmembrane region" description="Helical" evidence="6">
    <location>
        <begin position="356"/>
        <end position="375"/>
    </location>
</feature>
<feature type="transmembrane region" description="Helical" evidence="6">
    <location>
        <begin position="209"/>
        <end position="226"/>
    </location>
</feature>
<keyword evidence="9" id="KW-1185">Reference proteome</keyword>
<dbReference type="Proteomes" id="UP000239047">
    <property type="component" value="Unassembled WGS sequence"/>
</dbReference>
<dbReference type="GO" id="GO:0005886">
    <property type="term" value="C:plasma membrane"/>
    <property type="evidence" value="ECO:0007669"/>
    <property type="project" value="UniProtKB-SubCell"/>
</dbReference>
<comment type="caution">
    <text evidence="8">The sequence shown here is derived from an EMBL/GenBank/DDBJ whole genome shotgun (WGS) entry which is preliminary data.</text>
</comment>
<keyword evidence="3 6" id="KW-0812">Transmembrane</keyword>
<reference evidence="8 9" key="1">
    <citation type="submission" date="2018-02" db="EMBL/GenBank/DDBJ databases">
        <title>Jeotgalibacillus proteolyticum sp. nov. a protease producing bacterium isolated from ocean sediments of Laizhou Bay.</title>
        <authorList>
            <person name="Li Y."/>
        </authorList>
    </citation>
    <scope>NUCLEOTIDE SEQUENCE [LARGE SCALE GENOMIC DNA]</scope>
    <source>
        <strain evidence="8 9">22-7</strain>
    </source>
</reference>
<dbReference type="PANTHER" id="PTHR43478:SF1">
    <property type="entry name" value="NA+_H+ ANTIPORTER NHAC-LIKE C-TERMINAL DOMAIN-CONTAINING PROTEIN"/>
    <property type="match status" value="1"/>
</dbReference>
<dbReference type="InterPro" id="IPR018461">
    <property type="entry name" value="Na/H_Antiport_NhaC-like_C"/>
</dbReference>
<keyword evidence="5 6" id="KW-0472">Membrane</keyword>
<evidence type="ECO:0000256" key="3">
    <source>
        <dbReference type="ARBA" id="ARBA00022692"/>
    </source>
</evidence>
<keyword evidence="2" id="KW-1003">Cell membrane</keyword>
<evidence type="ECO:0000256" key="4">
    <source>
        <dbReference type="ARBA" id="ARBA00022989"/>
    </source>
</evidence>
<evidence type="ECO:0000256" key="2">
    <source>
        <dbReference type="ARBA" id="ARBA00022475"/>
    </source>
</evidence>
<feature type="transmembrane region" description="Helical" evidence="6">
    <location>
        <begin position="395"/>
        <end position="423"/>
    </location>
</feature>
<sequence>MEGTWLSLLPPVVAILMVILTRRVLLSLGAGIITAALLLVDFSPIGTAETLWLSFSGVFWEYGEAGEAGALNLWNIFIMLFLLILGVITAFINISGGARAFGEWAMKRVKTRAGAQVLTACLGIIIFIDDYFNSLAVGQVARPLTDRHRVSRAKLAYLIDSTAAPVCVVSPVSSWGAYIIAVIGGILTTHSITDYTPFSAFMQMVPMNLYVWSALGIVFIVAFRGVDFGQMRKHENRAIETGKVYDETKDIPGELKNDLPTSSHGTVGDLIWPIIALVTGTVAAMMWTGSQLYLEDTGNSATLLQMFEYTDVAKSLVYGALFGLLISIGFFIRQINRSNKIGGTEFFLGLKEGIKSMLPAIYILVFAWMIVGLIGDLETGEYLAGVVEAADLNIAWLPVLLFLVAGVMAFSTGTSWGSFGILLPIAGTIAASTDISLLLPALAAVLAGAVFGDHCSPISDTTILSSTGAGSNHIDHVITQVPYAVTGAVMASLGYIVLGFTGNTWLALGLVVVLLAAFALIMGRNPDKARVVSAKEGLDSN</sequence>
<evidence type="ECO:0000256" key="1">
    <source>
        <dbReference type="ARBA" id="ARBA00004651"/>
    </source>
</evidence>
<gene>
    <name evidence="8" type="ORF">C4B60_10920</name>
</gene>
<accession>A0A2S5GAZ9</accession>
<dbReference type="Pfam" id="PF03553">
    <property type="entry name" value="Na_H_antiporter"/>
    <property type="match status" value="1"/>
</dbReference>
<feature type="transmembrane region" description="Helical" evidence="6">
    <location>
        <begin position="435"/>
        <end position="452"/>
    </location>
</feature>
<dbReference type="EMBL" id="PREZ01000004">
    <property type="protein sequence ID" value="PPA70095.1"/>
    <property type="molecule type" value="Genomic_DNA"/>
</dbReference>
<feature type="domain" description="Na+/H+ antiporter NhaC-like C-terminal" evidence="7">
    <location>
        <begin position="166"/>
        <end position="500"/>
    </location>
</feature>
<evidence type="ECO:0000256" key="6">
    <source>
        <dbReference type="SAM" id="Phobius"/>
    </source>
</evidence>
<dbReference type="OrthoDB" id="9762978at2"/>
<feature type="transmembrane region" description="Helical" evidence="6">
    <location>
        <begin position="316"/>
        <end position="335"/>
    </location>
</feature>
<dbReference type="AlphaFoldDB" id="A0A2S5GAZ9"/>
<protein>
    <submittedName>
        <fullName evidence="8">Sodium:proton antiporter</fullName>
    </submittedName>
</protein>
<evidence type="ECO:0000313" key="9">
    <source>
        <dbReference type="Proteomes" id="UP000239047"/>
    </source>
</evidence>
<comment type="subcellular location">
    <subcellularLocation>
        <location evidence="1">Cell membrane</location>
        <topology evidence="1">Multi-pass membrane protein</topology>
    </subcellularLocation>
</comment>
<dbReference type="RefSeq" id="WP_104058044.1">
    <property type="nucleotide sequence ID" value="NZ_PREZ01000004.1"/>
</dbReference>
<evidence type="ECO:0000256" key="5">
    <source>
        <dbReference type="ARBA" id="ARBA00023136"/>
    </source>
</evidence>
<feature type="transmembrane region" description="Helical" evidence="6">
    <location>
        <begin position="270"/>
        <end position="289"/>
    </location>
</feature>
<feature type="transmembrane region" description="Helical" evidence="6">
    <location>
        <begin position="73"/>
        <end position="92"/>
    </location>
</feature>
<proteinExistence type="predicted"/>
<dbReference type="PANTHER" id="PTHR43478">
    <property type="entry name" value="NA+/H+ ANTIPORTER-RELATED"/>
    <property type="match status" value="1"/>
</dbReference>
<feature type="transmembrane region" description="Helical" evidence="6">
    <location>
        <begin position="32"/>
        <end position="53"/>
    </location>
</feature>
<name>A0A2S5GAZ9_9BACL</name>
<evidence type="ECO:0000259" key="7">
    <source>
        <dbReference type="Pfam" id="PF03553"/>
    </source>
</evidence>